<dbReference type="eggNOG" id="ENOG502QSGX">
    <property type="taxonomic scope" value="Eukaryota"/>
</dbReference>
<evidence type="ECO:0000313" key="8">
    <source>
        <dbReference type="Proteomes" id="UP000017836"/>
    </source>
</evidence>
<dbReference type="EMBL" id="KI392078">
    <property type="protein sequence ID" value="ERN18953.1"/>
    <property type="molecule type" value="Genomic_DNA"/>
</dbReference>
<evidence type="ECO:0000256" key="4">
    <source>
        <dbReference type="ARBA" id="ARBA00022989"/>
    </source>
</evidence>
<feature type="transmembrane region" description="Helical" evidence="6">
    <location>
        <begin position="117"/>
        <end position="139"/>
    </location>
</feature>
<accession>U5DEW2</accession>
<evidence type="ECO:0000256" key="5">
    <source>
        <dbReference type="ARBA" id="ARBA00023136"/>
    </source>
</evidence>
<dbReference type="OMA" id="FAWHAVL"/>
<dbReference type="Gramene" id="ERN18953">
    <property type="protein sequence ID" value="ERN18953"/>
    <property type="gene ID" value="AMTR_s00067p00202560"/>
</dbReference>
<keyword evidence="3 6" id="KW-0812">Transmembrane</keyword>
<evidence type="ECO:0000256" key="1">
    <source>
        <dbReference type="ARBA" id="ARBA00004141"/>
    </source>
</evidence>
<protein>
    <submittedName>
        <fullName evidence="7">Uncharacterized protein</fullName>
    </submittedName>
</protein>
<dbReference type="AlphaFoldDB" id="U5DEW2"/>
<dbReference type="PANTHER" id="PTHR47830:SF2">
    <property type="entry name" value="PROTEIN, PUTATIVE-RELATED"/>
    <property type="match status" value="1"/>
</dbReference>
<name>U5DEW2_AMBTC</name>
<reference evidence="8" key="1">
    <citation type="journal article" date="2013" name="Science">
        <title>The Amborella genome and the evolution of flowering plants.</title>
        <authorList>
            <consortium name="Amborella Genome Project"/>
        </authorList>
    </citation>
    <scope>NUCLEOTIDE SEQUENCE [LARGE SCALE GENOMIC DNA]</scope>
</reference>
<dbReference type="PANTHER" id="PTHR47830">
    <property type="entry name" value="OS11G0534100 PROTEIN"/>
    <property type="match status" value="1"/>
</dbReference>
<evidence type="ECO:0000313" key="7">
    <source>
        <dbReference type="EMBL" id="ERN18953.1"/>
    </source>
</evidence>
<dbReference type="InterPro" id="IPR006904">
    <property type="entry name" value="DUF716"/>
</dbReference>
<comment type="similarity">
    <text evidence="2">Belongs to the TMEM45 family.</text>
</comment>
<keyword evidence="8" id="KW-1185">Reference proteome</keyword>
<keyword evidence="4 6" id="KW-1133">Transmembrane helix</keyword>
<proteinExistence type="inferred from homology"/>
<dbReference type="Pfam" id="PF04819">
    <property type="entry name" value="DUF716"/>
    <property type="match status" value="1"/>
</dbReference>
<evidence type="ECO:0000256" key="2">
    <source>
        <dbReference type="ARBA" id="ARBA00006948"/>
    </source>
</evidence>
<gene>
    <name evidence="7" type="ORF">AMTR_s00067p00202560</name>
</gene>
<evidence type="ECO:0000256" key="3">
    <source>
        <dbReference type="ARBA" id="ARBA00022692"/>
    </source>
</evidence>
<organism evidence="7 8">
    <name type="scientific">Amborella trichopoda</name>
    <dbReference type="NCBI Taxonomy" id="13333"/>
    <lineage>
        <taxon>Eukaryota</taxon>
        <taxon>Viridiplantae</taxon>
        <taxon>Streptophyta</taxon>
        <taxon>Embryophyta</taxon>
        <taxon>Tracheophyta</taxon>
        <taxon>Spermatophyta</taxon>
        <taxon>Magnoliopsida</taxon>
        <taxon>Amborellales</taxon>
        <taxon>Amborellaceae</taxon>
        <taxon>Amborella</taxon>
    </lineage>
</organism>
<dbReference type="GO" id="GO:0016020">
    <property type="term" value="C:membrane"/>
    <property type="evidence" value="ECO:0007669"/>
    <property type="project" value="UniProtKB-SubCell"/>
</dbReference>
<keyword evidence="5 6" id="KW-0472">Membrane</keyword>
<comment type="subcellular location">
    <subcellularLocation>
        <location evidence="1">Membrane</location>
        <topology evidence="1">Multi-pass membrane protein</topology>
    </subcellularLocation>
</comment>
<dbReference type="HOGENOM" id="CLU_1604956_0_0_1"/>
<dbReference type="Proteomes" id="UP000017836">
    <property type="component" value="Unassembled WGS sequence"/>
</dbReference>
<sequence length="166" mass="18360">MFFFSGMVFLMEYMIQVDRDSGLSGHTYDLLGNLSLVCSASCLILSLQPIAFFAEVALSCGLVFKGTWILQCGFSLFTSGFMPKGCQRVSELPSYDKSSIKCELEEDGLRGMALIDLLFVGHAIGVMLFSFLLFGYLSFGQNLRYGSGSTESDAMLMRPLPEFEIE</sequence>
<evidence type="ECO:0000256" key="6">
    <source>
        <dbReference type="SAM" id="Phobius"/>
    </source>
</evidence>